<dbReference type="Proteomes" id="UP000019024">
    <property type="component" value="Chromosome"/>
</dbReference>
<keyword evidence="5" id="KW-1133">Transmembrane helix</keyword>
<dbReference type="STRING" id="797299.HALLA_18115"/>
<evidence type="ECO:0000256" key="4">
    <source>
        <dbReference type="RuleBase" id="RU361282"/>
    </source>
</evidence>
<proteinExistence type="inferred from homology"/>
<comment type="function">
    <text evidence="4">Flagellin is the subunit protein which polymerizes to form the filaments of archaeal flagella.</text>
</comment>
<evidence type="ECO:0000313" key="7">
    <source>
        <dbReference type="Proteomes" id="UP000019024"/>
    </source>
</evidence>
<dbReference type="AlphaFoldDB" id="W0JSZ9"/>
<dbReference type="HOGENOM" id="CLU_051124_1_0_2"/>
<dbReference type="GO" id="GO:0097589">
    <property type="term" value="C:archaeal-type flagellum"/>
    <property type="evidence" value="ECO:0007669"/>
    <property type="project" value="UniProtKB-SubCell"/>
</dbReference>
<comment type="subcellular location">
    <subcellularLocation>
        <location evidence="1 4">Archaeal flagellum</location>
    </subcellularLocation>
</comment>
<dbReference type="EMBL" id="CP007055">
    <property type="protein sequence ID" value="AHG00427.1"/>
    <property type="molecule type" value="Genomic_DNA"/>
</dbReference>
<dbReference type="GO" id="GO:0097588">
    <property type="term" value="P:archaeal or bacterial-type flagellum-dependent cell motility"/>
    <property type="evidence" value="ECO:0007669"/>
    <property type="project" value="InterPro"/>
</dbReference>
<keyword evidence="7" id="KW-1185">Reference proteome</keyword>
<keyword evidence="6" id="KW-0966">Cell projection</keyword>
<feature type="transmembrane region" description="Helical" evidence="5">
    <location>
        <begin position="12"/>
        <end position="37"/>
    </location>
</feature>
<keyword evidence="6" id="KW-0282">Flagellum</keyword>
<name>W0JSZ9_9EURY</name>
<evidence type="ECO:0000256" key="2">
    <source>
        <dbReference type="ARBA" id="ARBA00010256"/>
    </source>
</evidence>
<dbReference type="OrthoDB" id="102632at2157"/>
<keyword evidence="5" id="KW-0472">Membrane</keyword>
<evidence type="ECO:0000256" key="5">
    <source>
        <dbReference type="SAM" id="Phobius"/>
    </source>
</evidence>
<dbReference type="GeneID" id="25146314"/>
<dbReference type="PANTHER" id="PTHR35903">
    <property type="entry name" value="FLAGELLIN B1"/>
    <property type="match status" value="1"/>
</dbReference>
<dbReference type="InterPro" id="IPR013373">
    <property type="entry name" value="Flagellin/pilin_N_arc"/>
</dbReference>
<protein>
    <recommendedName>
        <fullName evidence="4">Flagellin</fullName>
    </recommendedName>
</protein>
<reference evidence="6 7" key="1">
    <citation type="submission" date="2014-01" db="EMBL/GenBank/DDBJ databases">
        <authorList>
            <consortium name="DOE Joint Genome Institute"/>
            <person name="Anderson I."/>
            <person name="Huntemann M."/>
            <person name="Han J."/>
            <person name="Chen A."/>
            <person name="Kyrpides N."/>
            <person name="Mavromatis K."/>
            <person name="Markowitz V."/>
            <person name="Palaniappan K."/>
            <person name="Ivanova N."/>
            <person name="Schaumberg A."/>
            <person name="Pati A."/>
            <person name="Liolios K."/>
            <person name="Nordberg H.P."/>
            <person name="Cantor M.N."/>
            <person name="Hua S.X."/>
            <person name="Woyke T."/>
        </authorList>
    </citation>
    <scope>NUCLEOTIDE SEQUENCE [LARGE SCALE GENOMIC DNA]</scope>
    <source>
        <strain evidence="6 7">XH-48</strain>
    </source>
</reference>
<keyword evidence="6" id="KW-0969">Cilium</keyword>
<accession>W0JSZ9</accession>
<dbReference type="GO" id="GO:0005198">
    <property type="term" value="F:structural molecule activity"/>
    <property type="evidence" value="ECO:0007669"/>
    <property type="project" value="InterPro"/>
</dbReference>
<dbReference type="NCBIfam" id="TIGR02537">
    <property type="entry name" value="arch_flag_Nterm"/>
    <property type="match status" value="1"/>
</dbReference>
<keyword evidence="5" id="KW-0812">Transmembrane</keyword>
<dbReference type="eggNOG" id="arCOG01829">
    <property type="taxonomic scope" value="Archaea"/>
</dbReference>
<dbReference type="RefSeq" id="WP_049953672.1">
    <property type="nucleotide sequence ID" value="NZ_CP007055.1"/>
</dbReference>
<keyword evidence="3 4" id="KW-0974">Archaeal flagellum</keyword>
<sequence>MFEQITDEEERGQVGIGTLIVFIAMVLVAAIAAGVLINTAGLLQSQAEATGQESTNQVSNVVSIDSSTGNVEQIYDDSLTASETITFNDNAGLSTDTEFTLTATDADGNELATASVDGTTDLDGQTLSGDVTEQTTVEITVGASGSSDLTAGDTFIIDVDPNDGNGVDINVDESDGELELSSPQEAGSSEYGVTEVQLMVSLGPGADAVDLSSSTYEFVGTETTRGTLDDFDITSTDDDVDDSEAAILESGDTSEVTMDLTNGHFDTDETIEAGGDATFTITTADGAQTNEILMAPSTLTESESVSL</sequence>
<organism evidence="6 7">
    <name type="scientific">Halostagnicola larsenii XH-48</name>
    <dbReference type="NCBI Taxonomy" id="797299"/>
    <lineage>
        <taxon>Archaea</taxon>
        <taxon>Methanobacteriati</taxon>
        <taxon>Methanobacteriota</taxon>
        <taxon>Stenosarchaea group</taxon>
        <taxon>Halobacteria</taxon>
        <taxon>Halobacteriales</taxon>
        <taxon>Natrialbaceae</taxon>
        <taxon>Halostagnicola</taxon>
    </lineage>
</organism>
<dbReference type="KEGG" id="hlr:HALLA_18115"/>
<dbReference type="InterPro" id="IPR002774">
    <property type="entry name" value="Flagellin_arc-type"/>
</dbReference>
<evidence type="ECO:0000256" key="3">
    <source>
        <dbReference type="ARBA" id="ARBA00022440"/>
    </source>
</evidence>
<dbReference type="PANTHER" id="PTHR35903:SF1">
    <property type="entry name" value="FLAGELLIN B1"/>
    <property type="match status" value="1"/>
</dbReference>
<gene>
    <name evidence="6" type="ORF">HALLA_18115</name>
</gene>
<evidence type="ECO:0000256" key="1">
    <source>
        <dbReference type="ARBA" id="ARBA00004618"/>
    </source>
</evidence>
<dbReference type="Pfam" id="PF01917">
    <property type="entry name" value="Flagellin_arch-type"/>
    <property type="match status" value="1"/>
</dbReference>
<evidence type="ECO:0000313" key="6">
    <source>
        <dbReference type="EMBL" id="AHG00427.1"/>
    </source>
</evidence>
<comment type="similarity">
    <text evidence="2 4">Belongs to the archaeal flagellin family.</text>
</comment>